<dbReference type="CDD" id="cd00188">
    <property type="entry name" value="TOPRIM"/>
    <property type="match status" value="1"/>
</dbReference>
<sequence>MGRRASAGGRPHPSPAEARSRRADEAARRIADDPDEEARAICLRLLTMRARTRAELSDALTSRQVPDEVAARVLDRLRWVALIDDVAFAASFTTAVHSSRGLAANEIKRQLRAKGVDDDLAKTAVIAIDADRERETAAKLVQRKAKSMGKLEPNVKTRRLVGMLARKGYSPGVAYQVVREVLGELSAEVPSDDTARLA</sequence>
<dbReference type="InterPro" id="IPR053926">
    <property type="entry name" value="RecX_HTH_1st"/>
</dbReference>
<organism evidence="10 11">
    <name type="scientific">Jatrophihabitans lederbergiae</name>
    <dbReference type="NCBI Taxonomy" id="3075547"/>
    <lineage>
        <taxon>Bacteria</taxon>
        <taxon>Bacillati</taxon>
        <taxon>Actinomycetota</taxon>
        <taxon>Actinomycetes</taxon>
        <taxon>Jatrophihabitantales</taxon>
        <taxon>Jatrophihabitantaceae</taxon>
        <taxon>Jatrophihabitans</taxon>
    </lineage>
</organism>
<dbReference type="EMBL" id="JAVREH010000006">
    <property type="protein sequence ID" value="MDT0261102.1"/>
    <property type="molecule type" value="Genomic_DNA"/>
</dbReference>
<dbReference type="Pfam" id="PF02631">
    <property type="entry name" value="RecX_HTH2"/>
    <property type="match status" value="1"/>
</dbReference>
<evidence type="ECO:0000256" key="5">
    <source>
        <dbReference type="HAMAP-Rule" id="MF_01114"/>
    </source>
</evidence>
<comment type="caution">
    <text evidence="10">The sequence shown here is derived from an EMBL/GenBank/DDBJ whole genome shotgun (WGS) entry which is preliminary data.</text>
</comment>
<dbReference type="InterPro" id="IPR053924">
    <property type="entry name" value="RecX_HTH_2nd"/>
</dbReference>
<evidence type="ECO:0000259" key="9">
    <source>
        <dbReference type="Pfam" id="PF21982"/>
    </source>
</evidence>
<dbReference type="Pfam" id="PF21981">
    <property type="entry name" value="RecX_HTH3"/>
    <property type="match status" value="1"/>
</dbReference>
<evidence type="ECO:0000313" key="11">
    <source>
        <dbReference type="Proteomes" id="UP001183176"/>
    </source>
</evidence>
<dbReference type="Gene3D" id="1.10.10.10">
    <property type="entry name" value="Winged helix-like DNA-binding domain superfamily/Winged helix DNA-binding domain"/>
    <property type="match status" value="3"/>
</dbReference>
<evidence type="ECO:0000256" key="3">
    <source>
        <dbReference type="ARBA" id="ARBA00018111"/>
    </source>
</evidence>
<dbReference type="InterPro" id="IPR053925">
    <property type="entry name" value="RecX_HTH_3rd"/>
</dbReference>
<accession>A0ABU2J7Y4</accession>
<dbReference type="RefSeq" id="WP_311422258.1">
    <property type="nucleotide sequence ID" value="NZ_JAVREH010000006.1"/>
</dbReference>
<dbReference type="Proteomes" id="UP001183176">
    <property type="component" value="Unassembled WGS sequence"/>
</dbReference>
<reference evidence="11" key="1">
    <citation type="submission" date="2023-07" db="EMBL/GenBank/DDBJ databases">
        <title>30 novel species of actinomycetes from the DSMZ collection.</title>
        <authorList>
            <person name="Nouioui I."/>
        </authorList>
    </citation>
    <scope>NUCLEOTIDE SEQUENCE [LARGE SCALE GENOMIC DNA]</scope>
    <source>
        <strain evidence="11">DSM 44399</strain>
    </source>
</reference>
<evidence type="ECO:0000256" key="2">
    <source>
        <dbReference type="ARBA" id="ARBA00009695"/>
    </source>
</evidence>
<dbReference type="PANTHER" id="PTHR33602:SF1">
    <property type="entry name" value="REGULATORY PROTEIN RECX FAMILY PROTEIN"/>
    <property type="match status" value="1"/>
</dbReference>
<evidence type="ECO:0000259" key="7">
    <source>
        <dbReference type="Pfam" id="PF02631"/>
    </source>
</evidence>
<evidence type="ECO:0000256" key="4">
    <source>
        <dbReference type="ARBA" id="ARBA00022490"/>
    </source>
</evidence>
<evidence type="ECO:0000259" key="8">
    <source>
        <dbReference type="Pfam" id="PF21981"/>
    </source>
</evidence>
<dbReference type="InterPro" id="IPR036388">
    <property type="entry name" value="WH-like_DNA-bd_sf"/>
</dbReference>
<feature type="domain" description="RecX first three-helical" evidence="9">
    <location>
        <begin position="38"/>
        <end position="77"/>
    </location>
</feature>
<evidence type="ECO:0000256" key="6">
    <source>
        <dbReference type="SAM" id="MobiDB-lite"/>
    </source>
</evidence>
<feature type="region of interest" description="Disordered" evidence="6">
    <location>
        <begin position="1"/>
        <end position="32"/>
    </location>
</feature>
<proteinExistence type="inferred from homology"/>
<feature type="domain" description="RecX third three-helical" evidence="8">
    <location>
        <begin position="134"/>
        <end position="178"/>
    </location>
</feature>
<keyword evidence="11" id="KW-1185">Reference proteome</keyword>
<evidence type="ECO:0000313" key="10">
    <source>
        <dbReference type="EMBL" id="MDT0261102.1"/>
    </source>
</evidence>
<dbReference type="PANTHER" id="PTHR33602">
    <property type="entry name" value="REGULATORY PROTEIN RECX FAMILY PROTEIN"/>
    <property type="match status" value="1"/>
</dbReference>
<gene>
    <name evidence="5" type="primary">recX</name>
    <name evidence="10" type="ORF">RM423_06805</name>
</gene>
<keyword evidence="4 5" id="KW-0963">Cytoplasm</keyword>
<dbReference type="InterPro" id="IPR003783">
    <property type="entry name" value="Regulatory_RecX"/>
</dbReference>
<protein>
    <recommendedName>
        <fullName evidence="3 5">Regulatory protein RecX</fullName>
    </recommendedName>
</protein>
<comment type="subcellular location">
    <subcellularLocation>
        <location evidence="1 5">Cytoplasm</location>
    </subcellularLocation>
</comment>
<feature type="domain" description="RecX second three-helical" evidence="7">
    <location>
        <begin position="84"/>
        <end position="124"/>
    </location>
</feature>
<dbReference type="HAMAP" id="MF_01114">
    <property type="entry name" value="RecX"/>
    <property type="match status" value="1"/>
</dbReference>
<comment type="similarity">
    <text evidence="2 5">Belongs to the RecX family.</text>
</comment>
<evidence type="ECO:0000256" key="1">
    <source>
        <dbReference type="ARBA" id="ARBA00004496"/>
    </source>
</evidence>
<name>A0ABU2J7Y4_9ACTN</name>
<feature type="compositionally biased region" description="Basic and acidic residues" evidence="6">
    <location>
        <begin position="18"/>
        <end position="32"/>
    </location>
</feature>
<dbReference type="Pfam" id="PF21982">
    <property type="entry name" value="RecX_HTH1"/>
    <property type="match status" value="1"/>
</dbReference>
<comment type="function">
    <text evidence="5">Modulates RecA activity.</text>
</comment>